<dbReference type="Pfam" id="PF13958">
    <property type="entry name" value="ToxN_toxin"/>
    <property type="match status" value="1"/>
</dbReference>
<dbReference type="GO" id="GO:0004521">
    <property type="term" value="F:RNA endonuclease activity"/>
    <property type="evidence" value="ECO:0007669"/>
    <property type="project" value="InterPro"/>
</dbReference>
<protein>
    <recommendedName>
        <fullName evidence="3">Type III toxin-antitoxin system ToxN/AbiQ family toxin</fullName>
    </recommendedName>
</protein>
<dbReference type="OrthoDB" id="1655812at2"/>
<gene>
    <name evidence="1" type="ORF">JCM16774_0503</name>
</gene>
<dbReference type="GO" id="GO:0003723">
    <property type="term" value="F:RNA binding"/>
    <property type="evidence" value="ECO:0007669"/>
    <property type="project" value="InterPro"/>
</dbReference>
<dbReference type="EMBL" id="AP019822">
    <property type="protein sequence ID" value="BBM35578.1"/>
    <property type="molecule type" value="Genomic_DNA"/>
</dbReference>
<dbReference type="Gene3D" id="3.10.129.130">
    <property type="match status" value="1"/>
</dbReference>
<evidence type="ECO:0000313" key="2">
    <source>
        <dbReference type="Proteomes" id="UP000321606"/>
    </source>
</evidence>
<dbReference type="RefSeq" id="WP_006806242.1">
    <property type="nucleotide sequence ID" value="NZ_AP019822.1"/>
</dbReference>
<dbReference type="KEGG" id="lgo:JCM16774_0503"/>
<dbReference type="SMR" id="A0A510J8J1"/>
<organism evidence="1 2">
    <name type="scientific">Pseudoleptotrichia goodfellowii</name>
    <dbReference type="NCBI Taxonomy" id="157692"/>
    <lineage>
        <taxon>Bacteria</taxon>
        <taxon>Fusobacteriati</taxon>
        <taxon>Fusobacteriota</taxon>
        <taxon>Fusobacteriia</taxon>
        <taxon>Fusobacteriales</taxon>
        <taxon>Leptotrichiaceae</taxon>
        <taxon>Pseudoleptotrichia</taxon>
    </lineage>
</organism>
<dbReference type="AlphaFoldDB" id="A0A510J8J1"/>
<dbReference type="STRING" id="714315.GCA_000516535_00506"/>
<evidence type="ECO:0000313" key="1">
    <source>
        <dbReference type="EMBL" id="BBM35578.1"/>
    </source>
</evidence>
<dbReference type="InterPro" id="IPR053735">
    <property type="entry name" value="Type_III_TA_endoRNase"/>
</dbReference>
<evidence type="ECO:0008006" key="3">
    <source>
        <dbReference type="Google" id="ProtNLM"/>
    </source>
</evidence>
<proteinExistence type="predicted"/>
<sequence>MSKKNRLYFIRLTYEYLMYLKKIETRISEKIKRPLIGIVLEVDNKKYFAPLSSPKEKHKLMKENLDIVKIKKGELGIINLNNMIPVIDDKKYRTVIDLNILKKSKSEKERKYFRLLQEQLNYCEKNREFIERKAEKIYEISQKDYKELTKTEKKILSRSNNFKILEKAIEKII</sequence>
<reference evidence="1 2" key="1">
    <citation type="submission" date="2019-07" db="EMBL/GenBank/DDBJ databases">
        <title>Complete Genome Sequence of Leptotrichia goodfellowii Strain JCM 16774.</title>
        <authorList>
            <person name="Watanabe S."/>
            <person name="Cui L."/>
        </authorList>
    </citation>
    <scope>NUCLEOTIDE SEQUENCE [LARGE SCALE GENOMIC DNA]</scope>
    <source>
        <strain evidence="1 2">JCM16774</strain>
    </source>
</reference>
<name>A0A510J8J1_9FUSO</name>
<dbReference type="InterPro" id="IPR025911">
    <property type="entry name" value="ToxN/AbiQ_toxin"/>
</dbReference>
<accession>A0A510J8J1</accession>
<dbReference type="Proteomes" id="UP000321606">
    <property type="component" value="Chromosome"/>
</dbReference>